<feature type="signal peptide" evidence="1">
    <location>
        <begin position="1"/>
        <end position="22"/>
    </location>
</feature>
<dbReference type="PROSITE" id="PS51257">
    <property type="entry name" value="PROKAR_LIPOPROTEIN"/>
    <property type="match status" value="1"/>
</dbReference>
<evidence type="ECO:0000313" key="2">
    <source>
        <dbReference type="EMBL" id="UUL81883.1"/>
    </source>
</evidence>
<organism evidence="2 3">
    <name type="scientific">Sphingomonas qomolangmaensis</name>
    <dbReference type="NCBI Taxonomy" id="2918765"/>
    <lineage>
        <taxon>Bacteria</taxon>
        <taxon>Pseudomonadati</taxon>
        <taxon>Pseudomonadota</taxon>
        <taxon>Alphaproteobacteria</taxon>
        <taxon>Sphingomonadales</taxon>
        <taxon>Sphingomonadaceae</taxon>
        <taxon>Sphingomonas</taxon>
    </lineage>
</organism>
<evidence type="ECO:0000313" key="3">
    <source>
        <dbReference type="Proteomes" id="UP001058533"/>
    </source>
</evidence>
<dbReference type="Proteomes" id="UP001058533">
    <property type="component" value="Chromosome"/>
</dbReference>
<accession>A0ABY5L4I8</accession>
<evidence type="ECO:0000256" key="1">
    <source>
        <dbReference type="SAM" id="SignalP"/>
    </source>
</evidence>
<proteinExistence type="predicted"/>
<sequence length="242" mass="25458">MSRTRYLMLPMLALLPVLGGCARTPVAVAVAPPAAPVVAAPMPRPPLNAAPTLALPQPAADGSFATPNRGLSPAATIWHLRAALNVAVLQCAKPGDPAEAGYNAFLAAHKTDLAAAFKTLEAEYRGRAGAQWQDSFDDSMTRLYNFYAQPPARAAYCAAAEPLITQAAATTAATLPAFAPGALAALDRPFTDFYAAYHGYRIELAQWKAGQAPSVPRLTVDPQIFVAGTDVTVRGRVMFAAR</sequence>
<keyword evidence="3" id="KW-1185">Reference proteome</keyword>
<name>A0ABY5L4I8_9SPHN</name>
<gene>
    <name evidence="2" type="ORF">NMP03_11860</name>
</gene>
<dbReference type="RefSeq" id="WP_256505623.1">
    <property type="nucleotide sequence ID" value="NZ_CP101740.1"/>
</dbReference>
<keyword evidence="1" id="KW-0732">Signal</keyword>
<feature type="chain" id="PRO_5045857962" evidence="1">
    <location>
        <begin position="23"/>
        <end position="242"/>
    </location>
</feature>
<protein>
    <submittedName>
        <fullName evidence="2">Uncharacterized protein</fullName>
    </submittedName>
</protein>
<dbReference type="EMBL" id="CP101740">
    <property type="protein sequence ID" value="UUL81883.1"/>
    <property type="molecule type" value="Genomic_DNA"/>
</dbReference>
<reference evidence="2" key="1">
    <citation type="submission" date="2022-07" db="EMBL/GenBank/DDBJ databases">
        <title>Sphingomonas sp. nov., a novel bacterium isolated from the north slope of the Mount Everest.</title>
        <authorList>
            <person name="Cui X."/>
            <person name="Liu Y."/>
        </authorList>
    </citation>
    <scope>NUCLEOTIDE SEQUENCE</scope>
    <source>
        <strain evidence="2">S5-59</strain>
    </source>
</reference>